<evidence type="ECO:0000256" key="2">
    <source>
        <dbReference type="ARBA" id="ARBA00022980"/>
    </source>
</evidence>
<evidence type="ECO:0000256" key="4">
    <source>
        <dbReference type="HAMAP-Rule" id="MF_01365"/>
    </source>
</evidence>
<keyword evidence="2 4" id="KW-0689">Ribosomal protein</keyword>
<dbReference type="PANTHER" id="PTHR11655:SF14">
    <property type="entry name" value="LARGE RIBOSOMAL SUBUNIT PROTEIN UL6M"/>
    <property type="match status" value="1"/>
</dbReference>
<dbReference type="InterPro" id="IPR020040">
    <property type="entry name" value="Ribosomal_uL6_a/b-dom"/>
</dbReference>
<dbReference type="FunFam" id="3.90.930.12:FF:000001">
    <property type="entry name" value="50S ribosomal protein L6"/>
    <property type="match status" value="1"/>
</dbReference>
<dbReference type="GO" id="GO:0003735">
    <property type="term" value="F:structural constituent of ribosome"/>
    <property type="evidence" value="ECO:0007669"/>
    <property type="project" value="UniProtKB-UniRule"/>
</dbReference>
<keyword evidence="3 4" id="KW-0687">Ribonucleoprotein</keyword>
<dbReference type="InterPro" id="IPR000702">
    <property type="entry name" value="Ribosomal_uL6-like"/>
</dbReference>
<dbReference type="PROSITE" id="PS00525">
    <property type="entry name" value="RIBOSOMAL_L6_1"/>
    <property type="match status" value="1"/>
</dbReference>
<evidence type="ECO:0000256" key="1">
    <source>
        <dbReference type="ARBA" id="ARBA00009356"/>
    </source>
</evidence>
<proteinExistence type="inferred from homology"/>
<keyword evidence="4 6" id="KW-0694">RNA-binding</keyword>
<feature type="domain" description="Large ribosomal subunit protein uL6 alpha-beta" evidence="7">
    <location>
        <begin position="88"/>
        <end position="161"/>
    </location>
</feature>
<comment type="caution">
    <text evidence="8">The sequence shown here is derived from an EMBL/GenBank/DDBJ whole genome shotgun (WGS) entry which is preliminary data.</text>
</comment>
<dbReference type="EMBL" id="BMEO01000007">
    <property type="protein sequence ID" value="GGF97062.1"/>
    <property type="molecule type" value="Genomic_DNA"/>
</dbReference>
<protein>
    <recommendedName>
        <fullName evidence="4">Large ribosomal subunit protein uL6</fullName>
    </recommendedName>
</protein>
<dbReference type="SUPFAM" id="SSF56053">
    <property type="entry name" value="Ribosomal protein L6"/>
    <property type="match status" value="2"/>
</dbReference>
<dbReference type="InterPro" id="IPR036789">
    <property type="entry name" value="Ribosomal_uL6-like_a/b-dom_sf"/>
</dbReference>
<dbReference type="InterPro" id="IPR002358">
    <property type="entry name" value="Ribosomal_uL6_CS"/>
</dbReference>
<sequence length="174" mass="19093">MSRIANQPIAIADKVDVTIKDREVSVKGPKGTLLFQLHPTVQLEKNDSELTVKAAPDHMSMAGTMRTMVANMIEGVTNGFTKKLQLTGVGYRASLKGKDLDLNLGFSHPVVYQAREGITFEVPTQTEIVVSGIDKQVVGQVAAEIRAIRPPEPYKGKGVKYADERIYRKEAKKA</sequence>
<name>A0A917CSR6_9GAMM</name>
<reference evidence="8" key="2">
    <citation type="submission" date="2020-09" db="EMBL/GenBank/DDBJ databases">
        <authorList>
            <person name="Sun Q."/>
            <person name="Zhou Y."/>
        </authorList>
    </citation>
    <scope>NUCLEOTIDE SEQUENCE</scope>
    <source>
        <strain evidence="8">CGMCC 1.12181</strain>
    </source>
</reference>
<dbReference type="PANTHER" id="PTHR11655">
    <property type="entry name" value="60S/50S RIBOSOMAL PROTEIN L6/L9"/>
    <property type="match status" value="1"/>
</dbReference>
<dbReference type="AlphaFoldDB" id="A0A917CSR6"/>
<keyword evidence="9" id="KW-1185">Reference proteome</keyword>
<dbReference type="HAMAP" id="MF_01365_B">
    <property type="entry name" value="Ribosomal_uL6_B"/>
    <property type="match status" value="1"/>
</dbReference>
<dbReference type="PRINTS" id="PR00059">
    <property type="entry name" value="RIBOSOMALL6"/>
</dbReference>
<dbReference type="GO" id="GO:0002181">
    <property type="term" value="P:cytoplasmic translation"/>
    <property type="evidence" value="ECO:0007669"/>
    <property type="project" value="TreeGrafter"/>
</dbReference>
<comment type="subunit">
    <text evidence="4">Part of the 50S ribosomal subunit.</text>
</comment>
<dbReference type="InterPro" id="IPR019906">
    <property type="entry name" value="Ribosomal_uL6_bac-type"/>
</dbReference>
<organism evidence="8 9">
    <name type="scientific">Marinicella pacifica</name>
    <dbReference type="NCBI Taxonomy" id="1171543"/>
    <lineage>
        <taxon>Bacteria</taxon>
        <taxon>Pseudomonadati</taxon>
        <taxon>Pseudomonadota</taxon>
        <taxon>Gammaproteobacteria</taxon>
        <taxon>Lysobacterales</taxon>
        <taxon>Marinicellaceae</taxon>
        <taxon>Marinicella</taxon>
    </lineage>
</organism>
<feature type="domain" description="Large ribosomal subunit protein uL6 alpha-beta" evidence="7">
    <location>
        <begin position="13"/>
        <end position="79"/>
    </location>
</feature>
<evidence type="ECO:0000256" key="6">
    <source>
        <dbReference type="RuleBase" id="RU003870"/>
    </source>
</evidence>
<accession>A0A917CSR6</accession>
<dbReference type="Proteomes" id="UP000605253">
    <property type="component" value="Unassembled WGS sequence"/>
</dbReference>
<dbReference type="GO" id="GO:0022625">
    <property type="term" value="C:cytosolic large ribosomal subunit"/>
    <property type="evidence" value="ECO:0007669"/>
    <property type="project" value="UniProtKB-UniRule"/>
</dbReference>
<dbReference type="Pfam" id="PF00347">
    <property type="entry name" value="Ribosomal_L6"/>
    <property type="match status" value="2"/>
</dbReference>
<evidence type="ECO:0000256" key="5">
    <source>
        <dbReference type="RuleBase" id="RU003869"/>
    </source>
</evidence>
<dbReference type="NCBIfam" id="TIGR03654">
    <property type="entry name" value="L6_bact"/>
    <property type="match status" value="1"/>
</dbReference>
<comment type="similarity">
    <text evidence="1 4 5">Belongs to the universal ribosomal protein uL6 family.</text>
</comment>
<dbReference type="PIRSF" id="PIRSF002162">
    <property type="entry name" value="Ribosomal_L6"/>
    <property type="match status" value="1"/>
</dbReference>
<evidence type="ECO:0000259" key="7">
    <source>
        <dbReference type="Pfam" id="PF00347"/>
    </source>
</evidence>
<evidence type="ECO:0000256" key="3">
    <source>
        <dbReference type="ARBA" id="ARBA00023274"/>
    </source>
</evidence>
<dbReference type="GO" id="GO:0019843">
    <property type="term" value="F:rRNA binding"/>
    <property type="evidence" value="ECO:0007669"/>
    <property type="project" value="UniProtKB-UniRule"/>
</dbReference>
<gene>
    <name evidence="4 8" type="primary">rplF</name>
    <name evidence="8" type="ORF">GCM10011365_18090</name>
</gene>
<evidence type="ECO:0000313" key="8">
    <source>
        <dbReference type="EMBL" id="GGF97062.1"/>
    </source>
</evidence>
<dbReference type="Gene3D" id="3.90.930.12">
    <property type="entry name" value="Ribosomal protein L6, alpha-beta domain"/>
    <property type="match status" value="2"/>
</dbReference>
<comment type="function">
    <text evidence="4 6">This protein binds to the 23S rRNA, and is important in its secondary structure. It is located near the subunit interface in the base of the L7/L12 stalk, and near the tRNA binding site of the peptidyltransferase center.</text>
</comment>
<evidence type="ECO:0000313" key="9">
    <source>
        <dbReference type="Proteomes" id="UP000605253"/>
    </source>
</evidence>
<keyword evidence="4 6" id="KW-0699">rRNA-binding</keyword>
<dbReference type="RefSeq" id="WP_188365412.1">
    <property type="nucleotide sequence ID" value="NZ_BAABJF010000003.1"/>
</dbReference>
<reference evidence="8" key="1">
    <citation type="journal article" date="2014" name="Int. J. Syst. Evol. Microbiol.">
        <title>Complete genome sequence of Corynebacterium casei LMG S-19264T (=DSM 44701T), isolated from a smear-ripened cheese.</title>
        <authorList>
            <consortium name="US DOE Joint Genome Institute (JGI-PGF)"/>
            <person name="Walter F."/>
            <person name="Albersmeier A."/>
            <person name="Kalinowski J."/>
            <person name="Ruckert C."/>
        </authorList>
    </citation>
    <scope>NUCLEOTIDE SEQUENCE</scope>
    <source>
        <strain evidence="8">CGMCC 1.12181</strain>
    </source>
</reference>